<dbReference type="AlphaFoldDB" id="A0A239KZJ8"/>
<dbReference type="Gene3D" id="3.40.190.10">
    <property type="entry name" value="Periplasmic binding protein-like II"/>
    <property type="match status" value="1"/>
</dbReference>
<sequence>MAPLNLTFSCGDYDRTRALSEGTIRPDGIELTYLRLPVEETFFRMMRHREFEVAELSLSSYVLSLDGSGPGEAPFVALPAFPSRMFRHEALYCNADAGIESPADLRGKVVGTPEYQLTACVWIRGILGDRYGVPFDSVQYRTGGQETPGRVEKASVDLPESLRISSIGGDRTLASMLAEGEIDALYSPRAPSPFVAGDPRVRRVFPDVAAAEKEYFAATGIFPIMHVVVVRRDVYDRHPWVAQSLYKALLAAKDEAYGRLYDTGALRFMVPWLIPQIEETRNLLGEDYWPYGLEPNHEALSTFLRYHHEQGLSKRLWTPEELFAPESLESAVI</sequence>
<accession>A0A239KZJ8</accession>
<evidence type="ECO:0000313" key="2">
    <source>
        <dbReference type="Proteomes" id="UP000198318"/>
    </source>
</evidence>
<dbReference type="RefSeq" id="WP_089327730.1">
    <property type="nucleotide sequence ID" value="NZ_FZOR01000020.1"/>
</dbReference>
<dbReference type="Proteomes" id="UP000198318">
    <property type="component" value="Unassembled WGS sequence"/>
</dbReference>
<organism evidence="1 2">
    <name type="scientific">Actinomadura meyerae</name>
    <dbReference type="NCBI Taxonomy" id="240840"/>
    <lineage>
        <taxon>Bacteria</taxon>
        <taxon>Bacillati</taxon>
        <taxon>Actinomycetota</taxon>
        <taxon>Actinomycetes</taxon>
        <taxon>Streptosporangiales</taxon>
        <taxon>Thermomonosporaceae</taxon>
        <taxon>Actinomadura</taxon>
    </lineage>
</organism>
<proteinExistence type="predicted"/>
<gene>
    <name evidence="1" type="ORF">SAMN05443665_10205</name>
</gene>
<dbReference type="EMBL" id="FZOR01000020">
    <property type="protein sequence ID" value="SNT22909.1"/>
    <property type="molecule type" value="Genomic_DNA"/>
</dbReference>
<evidence type="ECO:0000313" key="1">
    <source>
        <dbReference type="EMBL" id="SNT22909.1"/>
    </source>
</evidence>
<reference evidence="1 2" key="1">
    <citation type="submission" date="2017-06" db="EMBL/GenBank/DDBJ databases">
        <authorList>
            <person name="Kim H.J."/>
            <person name="Triplett B.A."/>
        </authorList>
    </citation>
    <scope>NUCLEOTIDE SEQUENCE [LARGE SCALE GENOMIC DNA]</scope>
    <source>
        <strain evidence="1 2">DSM 44715</strain>
    </source>
</reference>
<name>A0A239KZJ8_9ACTN</name>
<dbReference type="OrthoDB" id="3805543at2"/>
<keyword evidence="2" id="KW-1185">Reference proteome</keyword>
<protein>
    <submittedName>
        <fullName evidence="1">4,5-dihydroxyphthalate decarboxylase</fullName>
    </submittedName>
</protein>
<dbReference type="SUPFAM" id="SSF53850">
    <property type="entry name" value="Periplasmic binding protein-like II"/>
    <property type="match status" value="1"/>
</dbReference>